<keyword evidence="11" id="KW-1185">Reference proteome</keyword>
<dbReference type="Gene3D" id="2.60.40.150">
    <property type="entry name" value="C2 domain"/>
    <property type="match status" value="1"/>
</dbReference>
<dbReference type="InterPro" id="IPR002048">
    <property type="entry name" value="EF_hand_dom"/>
</dbReference>
<dbReference type="SMART" id="SM00239">
    <property type="entry name" value="C2"/>
    <property type="match status" value="1"/>
</dbReference>
<evidence type="ECO:0000256" key="4">
    <source>
        <dbReference type="ARBA" id="ARBA00022833"/>
    </source>
</evidence>
<evidence type="ECO:0000256" key="1">
    <source>
        <dbReference type="ARBA" id="ARBA00022468"/>
    </source>
</evidence>
<evidence type="ECO:0000313" key="11">
    <source>
        <dbReference type="Proteomes" id="UP001146120"/>
    </source>
</evidence>
<reference evidence="10" key="1">
    <citation type="submission" date="2022-11" db="EMBL/GenBank/DDBJ databases">
        <authorList>
            <person name="Morgan W.R."/>
            <person name="Tartar A."/>
        </authorList>
    </citation>
    <scope>NUCLEOTIDE SEQUENCE</scope>
    <source>
        <strain evidence="10">ARSEF 373</strain>
    </source>
</reference>
<keyword evidence="5" id="KW-0106">Calcium</keyword>
<dbReference type="PROSITE" id="PS50115">
    <property type="entry name" value="ARFGAP"/>
    <property type="match status" value="1"/>
</dbReference>
<evidence type="ECO:0000259" key="8">
    <source>
        <dbReference type="PROSITE" id="PS50115"/>
    </source>
</evidence>
<evidence type="ECO:0000259" key="7">
    <source>
        <dbReference type="PROSITE" id="PS50004"/>
    </source>
</evidence>
<evidence type="ECO:0000256" key="3">
    <source>
        <dbReference type="ARBA" id="ARBA00022771"/>
    </source>
</evidence>
<dbReference type="PROSITE" id="PS50222">
    <property type="entry name" value="EF_HAND_2"/>
    <property type="match status" value="1"/>
</dbReference>
<keyword evidence="4" id="KW-0862">Zinc</keyword>
<feature type="domain" description="EF-hand" evidence="9">
    <location>
        <begin position="87"/>
        <end position="122"/>
    </location>
</feature>
<dbReference type="InterPro" id="IPR011992">
    <property type="entry name" value="EF-hand-dom_pair"/>
</dbReference>
<dbReference type="Pfam" id="PF01412">
    <property type="entry name" value="ArfGap"/>
    <property type="match status" value="1"/>
</dbReference>
<dbReference type="InterPro" id="IPR037278">
    <property type="entry name" value="ARFGAP/RecO"/>
</dbReference>
<evidence type="ECO:0000313" key="10">
    <source>
        <dbReference type="EMBL" id="DAZ94365.1"/>
    </source>
</evidence>
<proteinExistence type="predicted"/>
<dbReference type="PANTHER" id="PTHR46220:SF1">
    <property type="entry name" value="ADP-RIBOSYLATION FACTOR GTPASE-ACTIVATING PROTEIN AGD12"/>
    <property type="match status" value="1"/>
</dbReference>
<dbReference type="PROSITE" id="PS00018">
    <property type="entry name" value="EF_HAND_1"/>
    <property type="match status" value="1"/>
</dbReference>
<gene>
    <name evidence="10" type="ORF">N0F65_001099</name>
</gene>
<name>A0AAV2YJY3_9STRA</name>
<accession>A0AAV2YJY3</accession>
<dbReference type="InterPro" id="IPR035892">
    <property type="entry name" value="C2_domain_sf"/>
</dbReference>
<dbReference type="EMBL" id="DAKRPA010000254">
    <property type="protein sequence ID" value="DAZ94365.1"/>
    <property type="molecule type" value="Genomic_DNA"/>
</dbReference>
<dbReference type="PROSITE" id="PS50004">
    <property type="entry name" value="C2"/>
    <property type="match status" value="1"/>
</dbReference>
<dbReference type="Gene3D" id="1.10.220.150">
    <property type="entry name" value="Arf GTPase activating protein"/>
    <property type="match status" value="1"/>
</dbReference>
<protein>
    <recommendedName>
        <fullName evidence="12">Calmodulin</fullName>
    </recommendedName>
</protein>
<dbReference type="Pfam" id="PF00168">
    <property type="entry name" value="C2"/>
    <property type="match status" value="1"/>
</dbReference>
<keyword evidence="1" id="KW-0343">GTPase activation</keyword>
<dbReference type="GO" id="GO:0005543">
    <property type="term" value="F:phospholipid binding"/>
    <property type="evidence" value="ECO:0007669"/>
    <property type="project" value="InterPro"/>
</dbReference>
<feature type="domain" description="C2" evidence="7">
    <location>
        <begin position="289"/>
        <end position="415"/>
    </location>
</feature>
<dbReference type="InterPro" id="IPR044518">
    <property type="entry name" value="ARF_GAP_AGD11/12/13"/>
</dbReference>
<dbReference type="CDD" id="cd08204">
    <property type="entry name" value="ArfGap"/>
    <property type="match status" value="1"/>
</dbReference>
<organism evidence="10 11">
    <name type="scientific">Lagenidium giganteum</name>
    <dbReference type="NCBI Taxonomy" id="4803"/>
    <lineage>
        <taxon>Eukaryota</taxon>
        <taxon>Sar</taxon>
        <taxon>Stramenopiles</taxon>
        <taxon>Oomycota</taxon>
        <taxon>Peronosporomycetes</taxon>
        <taxon>Pythiales</taxon>
        <taxon>Pythiaceae</taxon>
    </lineage>
</organism>
<dbReference type="InterPro" id="IPR001164">
    <property type="entry name" value="ArfGAP_dom"/>
</dbReference>
<dbReference type="Gene3D" id="1.10.238.10">
    <property type="entry name" value="EF-hand"/>
    <property type="match status" value="1"/>
</dbReference>
<dbReference type="FunFam" id="1.10.220.150:FF:000009">
    <property type="entry name" value="stromal membrane-associated protein 1 isoform X1"/>
    <property type="match status" value="1"/>
</dbReference>
<dbReference type="PRINTS" id="PR00405">
    <property type="entry name" value="REVINTRACTNG"/>
</dbReference>
<evidence type="ECO:0000256" key="2">
    <source>
        <dbReference type="ARBA" id="ARBA00022723"/>
    </source>
</evidence>
<dbReference type="InterPro" id="IPR000008">
    <property type="entry name" value="C2_dom"/>
</dbReference>
<keyword evidence="2" id="KW-0479">Metal-binding</keyword>
<dbReference type="PANTHER" id="PTHR46220">
    <property type="entry name" value="ADP-RIBOSYLATION FACTOR GTPASE-ACTIVATING PROTEIN AGD12"/>
    <property type="match status" value="1"/>
</dbReference>
<feature type="domain" description="Arf-GAP" evidence="8">
    <location>
        <begin position="162"/>
        <end position="284"/>
    </location>
</feature>
<evidence type="ECO:0000256" key="5">
    <source>
        <dbReference type="ARBA" id="ARBA00022837"/>
    </source>
</evidence>
<comment type="caution">
    <text evidence="10">The sequence shown here is derived from an EMBL/GenBank/DDBJ whole genome shotgun (WGS) entry which is preliminary data.</text>
</comment>
<dbReference type="GO" id="GO:0005096">
    <property type="term" value="F:GTPase activator activity"/>
    <property type="evidence" value="ECO:0007669"/>
    <property type="project" value="UniProtKB-KW"/>
</dbReference>
<dbReference type="SUPFAM" id="SSF47473">
    <property type="entry name" value="EF-hand"/>
    <property type="match status" value="1"/>
</dbReference>
<dbReference type="SUPFAM" id="SSF57863">
    <property type="entry name" value="ArfGap/RecO-like zinc finger"/>
    <property type="match status" value="1"/>
</dbReference>
<dbReference type="SUPFAM" id="SSF49562">
    <property type="entry name" value="C2 domain (Calcium/lipid-binding domain, CaLB)"/>
    <property type="match status" value="1"/>
</dbReference>
<dbReference type="Proteomes" id="UP001146120">
    <property type="component" value="Unassembled WGS sequence"/>
</dbReference>
<evidence type="ECO:0000259" key="9">
    <source>
        <dbReference type="PROSITE" id="PS50222"/>
    </source>
</evidence>
<dbReference type="GO" id="GO:0005509">
    <property type="term" value="F:calcium ion binding"/>
    <property type="evidence" value="ECO:0007669"/>
    <property type="project" value="InterPro"/>
</dbReference>
<dbReference type="InterPro" id="IPR038508">
    <property type="entry name" value="ArfGAP_dom_sf"/>
</dbReference>
<dbReference type="InterPro" id="IPR018247">
    <property type="entry name" value="EF_Hand_1_Ca_BS"/>
</dbReference>
<keyword evidence="3 6" id="KW-0863">Zinc-finger</keyword>
<dbReference type="GO" id="GO:0008270">
    <property type="term" value="F:zinc ion binding"/>
    <property type="evidence" value="ECO:0007669"/>
    <property type="project" value="UniProtKB-KW"/>
</dbReference>
<sequence length="521" mass="57203">MVVDHEFDHLMSTDWIWILIRSVGTDDFNVSESTFIDVLVNRLAQHDVLEDARRLFKAFDLRSQGFITLPIFEQVAPAICAQVMPLMSKDVVFGLFQEADRDHDGRVTYHDFEALVMVSLNLERTHEPNQEQDTKAPAPATMALQSPPAPVASSNKNDEEVKAKLLQLLELPGNALCADCDTPAPRWASVNHGAFICTQCAGVHRSLGVHVSFVLSCTLDKWSEAQVDHMNAVGNDALNELLEFSVPEEFLKPTVDTPRNERERYIRAKYETLLFQLSPDKIKRKAISSSATSTGSTGSNGAGAHGMVEYVGVLMIDLIEGISLAGMDINGKSDPYVVFRLGEQSITSKRVDNTLNPKWNQKLMLSWDGTSPLVAEVYDYNKISADRFMGAVIIDGEALQTLVTAPEGQEMDSWQQVVMPRDWAKNFGEHMLAGAEGVGRGFYRGITGVWKDPIKGAKKNGIEGFAKGAAVGVAGVFYRPIKGLGTMVKQTARGVGVGKKDAETDLVAAGCLHMKVSLQRF</sequence>
<dbReference type="SMART" id="SM00105">
    <property type="entry name" value="ArfGap"/>
    <property type="match status" value="1"/>
</dbReference>
<dbReference type="AlphaFoldDB" id="A0AAV2YJY3"/>
<reference evidence="10" key="2">
    <citation type="journal article" date="2023" name="Microbiol Resour">
        <title>Decontamination and Annotation of the Draft Genome Sequence of the Oomycete Lagenidium giganteum ARSEF 373.</title>
        <authorList>
            <person name="Morgan W.R."/>
            <person name="Tartar A."/>
        </authorList>
    </citation>
    <scope>NUCLEOTIDE SEQUENCE</scope>
    <source>
        <strain evidence="10">ARSEF 373</strain>
    </source>
</reference>
<evidence type="ECO:0008006" key="12">
    <source>
        <dbReference type="Google" id="ProtNLM"/>
    </source>
</evidence>
<evidence type="ECO:0000256" key="6">
    <source>
        <dbReference type="PROSITE-ProRule" id="PRU00288"/>
    </source>
</evidence>